<sequence>MAKRRAESELEQVEAEAEAEAEAEKNGRRAAGSQDGVNRALILDCSKHSDGSIYSGDDFLAQVLQGRRYPRDSLWEFGSMAAPTLKEAMMLSNPTNCRPHMWACNIHEEQFMMQIFSLKLSNITATVDGPVHLYGYFAVRDHLDPLRNYIFNRTRDDPFIMGQDNGVDSDNSLIPMPGPKRGIGNQARVLIEFDIKIKNGETRDDDFQLIDGAIICSEFVLPNRVFTQRIEGDCGAVDISLALLHSAVEATVQVSISQVHGNGFSLSLYSYTSRIPEKIQLFDGFISKPCDLNRFVVAVVVNTPLILIFKIDKRDGSDHVPGCCAFKARTHGYEYDMQELKLGCTNILSKNVTVGFHGEAAAESELVLVEAEAEAEAEAEKNGRRAAGSQDGVNRAFILECSKHSDGSIYSGDDFWHMFYKVADTRETRMEAMMLSNPTNCRPHMWACKAHSVQFMMQIFSLKLSNITAAVDGPVHLYGYFAVRDHLDPLRNYIFNRTRDDPFIMG</sequence>
<dbReference type="InterPro" id="IPR046533">
    <property type="entry name" value="DUF6598"/>
</dbReference>
<feature type="domain" description="DUF6598" evidence="2">
    <location>
        <begin position="456"/>
        <end position="504"/>
    </location>
</feature>
<reference evidence="3" key="2">
    <citation type="submission" date="2018-04" db="EMBL/GenBank/DDBJ databases">
        <title>OnivRS2 (Oryza nivara Reference Sequence Version 2).</title>
        <authorList>
            <person name="Zhang J."/>
            <person name="Kudrna D."/>
            <person name="Lee S."/>
            <person name="Talag J."/>
            <person name="Rajasekar S."/>
            <person name="Welchert J."/>
            <person name="Hsing Y.-I."/>
            <person name="Wing R.A."/>
        </authorList>
    </citation>
    <scope>NUCLEOTIDE SEQUENCE [LARGE SCALE GENOMIC DNA]</scope>
    <source>
        <strain evidence="3">SL10</strain>
    </source>
</reference>
<dbReference type="AlphaFoldDB" id="A0A0E0GV98"/>
<dbReference type="EnsemblPlants" id="ONIVA03G39600.1">
    <property type="protein sequence ID" value="ONIVA03G39600.1"/>
    <property type="gene ID" value="ONIVA03G39600"/>
</dbReference>
<dbReference type="PANTHER" id="PTHR33065:SF19">
    <property type="entry name" value="OS11G0130700 PROTEIN"/>
    <property type="match status" value="1"/>
</dbReference>
<dbReference type="HOGENOM" id="CLU_034147_4_1_1"/>
<dbReference type="Proteomes" id="UP000006591">
    <property type="component" value="Chromosome 3"/>
</dbReference>
<feature type="compositionally biased region" description="Acidic residues" evidence="1">
    <location>
        <begin position="9"/>
        <end position="21"/>
    </location>
</feature>
<keyword evidence="4" id="KW-1185">Reference proteome</keyword>
<feature type="region of interest" description="Disordered" evidence="1">
    <location>
        <begin position="1"/>
        <end position="32"/>
    </location>
</feature>
<evidence type="ECO:0000313" key="4">
    <source>
        <dbReference type="Proteomes" id="UP000006591"/>
    </source>
</evidence>
<accession>A0A0E0GV98</accession>
<name>A0A0E0GV98_ORYNI</name>
<evidence type="ECO:0000259" key="2">
    <source>
        <dbReference type="Pfam" id="PF20241"/>
    </source>
</evidence>
<dbReference type="Gramene" id="ONIVA03G39600.1">
    <property type="protein sequence ID" value="ONIVA03G39600.1"/>
    <property type="gene ID" value="ONIVA03G39600"/>
</dbReference>
<reference evidence="3" key="1">
    <citation type="submission" date="2015-04" db="UniProtKB">
        <authorList>
            <consortium name="EnsemblPlants"/>
        </authorList>
    </citation>
    <scope>IDENTIFICATION</scope>
    <source>
        <strain evidence="3">SL10</strain>
    </source>
</reference>
<protein>
    <recommendedName>
        <fullName evidence="2">DUF6598 domain-containing protein</fullName>
    </recommendedName>
</protein>
<feature type="domain" description="DUF6598" evidence="2">
    <location>
        <begin position="112"/>
        <end position="343"/>
    </location>
</feature>
<dbReference type="Pfam" id="PF20241">
    <property type="entry name" value="DUF6598"/>
    <property type="match status" value="2"/>
</dbReference>
<dbReference type="eggNOG" id="ENOG502R3Z0">
    <property type="taxonomic scope" value="Eukaryota"/>
</dbReference>
<organism evidence="3">
    <name type="scientific">Oryza nivara</name>
    <name type="common">Indian wild rice</name>
    <name type="synonym">Oryza sativa f. spontanea</name>
    <dbReference type="NCBI Taxonomy" id="4536"/>
    <lineage>
        <taxon>Eukaryota</taxon>
        <taxon>Viridiplantae</taxon>
        <taxon>Streptophyta</taxon>
        <taxon>Embryophyta</taxon>
        <taxon>Tracheophyta</taxon>
        <taxon>Spermatophyta</taxon>
        <taxon>Magnoliopsida</taxon>
        <taxon>Liliopsida</taxon>
        <taxon>Poales</taxon>
        <taxon>Poaceae</taxon>
        <taxon>BOP clade</taxon>
        <taxon>Oryzoideae</taxon>
        <taxon>Oryzeae</taxon>
        <taxon>Oryzinae</taxon>
        <taxon>Oryza</taxon>
    </lineage>
</organism>
<evidence type="ECO:0000256" key="1">
    <source>
        <dbReference type="SAM" id="MobiDB-lite"/>
    </source>
</evidence>
<proteinExistence type="predicted"/>
<dbReference type="PANTHER" id="PTHR33065">
    <property type="entry name" value="OS07G0486400 PROTEIN"/>
    <property type="match status" value="1"/>
</dbReference>
<evidence type="ECO:0000313" key="3">
    <source>
        <dbReference type="EnsemblPlants" id="ONIVA03G39600.1"/>
    </source>
</evidence>